<reference evidence="3" key="1">
    <citation type="submission" date="2023-10" db="EMBL/GenBank/DDBJ databases">
        <authorList>
            <person name="Chen Y."/>
            <person name="Shah S."/>
            <person name="Dougan E. K."/>
            <person name="Thang M."/>
            <person name="Chan C."/>
        </authorList>
    </citation>
    <scope>NUCLEOTIDE SEQUENCE [LARGE SCALE GENOMIC DNA]</scope>
</reference>
<evidence type="ECO:0000313" key="3">
    <source>
        <dbReference type="EMBL" id="CAK0887551.1"/>
    </source>
</evidence>
<gene>
    <name evidence="3" type="ORF">PCOR1329_LOCUS68577</name>
</gene>
<accession>A0ABN9WLT0</accession>
<name>A0ABN9WLT0_9DINO</name>
<dbReference type="SUPFAM" id="SSF103473">
    <property type="entry name" value="MFS general substrate transporter"/>
    <property type="match status" value="1"/>
</dbReference>
<evidence type="ECO:0000313" key="4">
    <source>
        <dbReference type="Proteomes" id="UP001189429"/>
    </source>
</evidence>
<dbReference type="EMBL" id="CAUYUJ010018951">
    <property type="protein sequence ID" value="CAK0887551.1"/>
    <property type="molecule type" value="Genomic_DNA"/>
</dbReference>
<proteinExistence type="predicted"/>
<feature type="region of interest" description="Disordered" evidence="1">
    <location>
        <begin position="1"/>
        <end position="61"/>
    </location>
</feature>
<keyword evidence="2" id="KW-1133">Transmembrane helix</keyword>
<dbReference type="Proteomes" id="UP001189429">
    <property type="component" value="Unassembled WGS sequence"/>
</dbReference>
<feature type="transmembrane region" description="Helical" evidence="2">
    <location>
        <begin position="108"/>
        <end position="130"/>
    </location>
</feature>
<keyword evidence="2" id="KW-0472">Membrane</keyword>
<keyword evidence="4" id="KW-1185">Reference proteome</keyword>
<dbReference type="InterPro" id="IPR036259">
    <property type="entry name" value="MFS_trans_sf"/>
</dbReference>
<feature type="non-terminal residue" evidence="3">
    <location>
        <position position="147"/>
    </location>
</feature>
<feature type="transmembrane region" description="Helical" evidence="2">
    <location>
        <begin position="70"/>
        <end position="88"/>
    </location>
</feature>
<organism evidence="3 4">
    <name type="scientific">Prorocentrum cordatum</name>
    <dbReference type="NCBI Taxonomy" id="2364126"/>
    <lineage>
        <taxon>Eukaryota</taxon>
        <taxon>Sar</taxon>
        <taxon>Alveolata</taxon>
        <taxon>Dinophyceae</taxon>
        <taxon>Prorocentrales</taxon>
        <taxon>Prorocentraceae</taxon>
        <taxon>Prorocentrum</taxon>
    </lineage>
</organism>
<evidence type="ECO:0000256" key="2">
    <source>
        <dbReference type="SAM" id="Phobius"/>
    </source>
</evidence>
<protein>
    <submittedName>
        <fullName evidence="3">Uncharacterized protein</fullName>
    </submittedName>
</protein>
<comment type="caution">
    <text evidence="3">The sequence shown here is derived from an EMBL/GenBank/DDBJ whole genome shotgun (WGS) entry which is preliminary data.</text>
</comment>
<keyword evidence="2" id="KW-0812">Transmembrane</keyword>
<evidence type="ECO:0000256" key="1">
    <source>
        <dbReference type="SAM" id="MobiDB-lite"/>
    </source>
</evidence>
<feature type="compositionally biased region" description="Low complexity" evidence="1">
    <location>
        <begin position="32"/>
        <end position="54"/>
    </location>
</feature>
<sequence length="147" mass="15568">MAGPTRAMQEAAGAPPSRASKEAQQLEPAASPVPRQLQPQQPEQQPLESQSSSRDVPLSPEALESRERRIALGVYLLILVAFFSVQFGHGTNIGVAVSLPVEEGTSKATNLALGSFVTVGVCLGLPITPWASRTFGPFRLCCVCVVL</sequence>